<name>K1JTU0_9BURK</name>
<comment type="caution">
    <text evidence="3">The sequence shown here is derived from an EMBL/GenBank/DDBJ whole genome shotgun (WGS) entry which is preliminary data.</text>
</comment>
<keyword evidence="2" id="KW-1133">Transmembrane helix</keyword>
<accession>K1JTU0</accession>
<evidence type="ECO:0000256" key="1">
    <source>
        <dbReference type="SAM" id="MobiDB-lite"/>
    </source>
</evidence>
<feature type="compositionally biased region" description="Basic and acidic residues" evidence="1">
    <location>
        <begin position="119"/>
        <end position="129"/>
    </location>
</feature>
<keyword evidence="2" id="KW-0472">Membrane</keyword>
<proteinExistence type="predicted"/>
<gene>
    <name evidence="3" type="ORF">HMPREF9465_01212</name>
</gene>
<dbReference type="HOGENOM" id="CLU_1739598_0_0_4"/>
<evidence type="ECO:0000313" key="3">
    <source>
        <dbReference type="EMBL" id="EKB31107.1"/>
    </source>
</evidence>
<evidence type="ECO:0000313" key="4">
    <source>
        <dbReference type="Proteomes" id="UP000005835"/>
    </source>
</evidence>
<dbReference type="STRING" id="742823.HMPREF9465_01212"/>
<feature type="compositionally biased region" description="Basic and acidic residues" evidence="1">
    <location>
        <begin position="90"/>
        <end position="110"/>
    </location>
</feature>
<feature type="transmembrane region" description="Helical" evidence="2">
    <location>
        <begin position="21"/>
        <end position="40"/>
    </location>
</feature>
<keyword evidence="2" id="KW-0812">Transmembrane</keyword>
<organism evidence="3 4">
    <name type="scientific">Sutterella wadsworthensis 2_1_59BFAA</name>
    <dbReference type="NCBI Taxonomy" id="742823"/>
    <lineage>
        <taxon>Bacteria</taxon>
        <taxon>Pseudomonadati</taxon>
        <taxon>Pseudomonadota</taxon>
        <taxon>Betaproteobacteria</taxon>
        <taxon>Burkholderiales</taxon>
        <taxon>Sutterellaceae</taxon>
        <taxon>Sutterella</taxon>
    </lineage>
</organism>
<feature type="region of interest" description="Disordered" evidence="1">
    <location>
        <begin position="67"/>
        <end position="150"/>
    </location>
</feature>
<feature type="compositionally biased region" description="Low complexity" evidence="1">
    <location>
        <begin position="67"/>
        <end position="78"/>
    </location>
</feature>
<dbReference type="Proteomes" id="UP000005835">
    <property type="component" value="Unassembled WGS sequence"/>
</dbReference>
<protein>
    <submittedName>
        <fullName evidence="3">Uncharacterized protein</fullName>
    </submittedName>
</protein>
<evidence type="ECO:0000256" key="2">
    <source>
        <dbReference type="SAM" id="Phobius"/>
    </source>
</evidence>
<dbReference type="AlphaFoldDB" id="K1JTU0"/>
<dbReference type="EMBL" id="ADMG01000031">
    <property type="protein sequence ID" value="EKB31107.1"/>
    <property type="molecule type" value="Genomic_DNA"/>
</dbReference>
<sequence>MKTSSLSPKSAAKAGGETRTAFAAACALYLPCLTLAVWGASLAPAPASVGAEGIMLAVAQFESAVAAPATAAEPAAVPEPEPEPEPAAEPEPKQAAEPELKPELEPRPDPEPEPEPQPEPERSRRDARPHGTLLRRSLCAFDDGFPPRAL</sequence>
<reference evidence="3 4" key="1">
    <citation type="submission" date="2012-05" db="EMBL/GenBank/DDBJ databases">
        <title>The Genome Sequence of Sutterella wadsworthensis 2_1_59BFAA.</title>
        <authorList>
            <consortium name="The Broad Institute Genome Sequencing Platform"/>
            <person name="Earl A."/>
            <person name="Ward D."/>
            <person name="Feldgarden M."/>
            <person name="Gevers D."/>
            <person name="Daigneault M."/>
            <person name="Strauss J."/>
            <person name="Allen-Vercoe E."/>
            <person name="Walker B."/>
            <person name="Young S.K."/>
            <person name="Zeng Q."/>
            <person name="Gargeya S."/>
            <person name="Fitzgerald M."/>
            <person name="Haas B."/>
            <person name="Abouelleil A."/>
            <person name="Alvarado L."/>
            <person name="Arachchi H.M."/>
            <person name="Berlin A.M."/>
            <person name="Chapman S.B."/>
            <person name="Goldberg J."/>
            <person name="Griggs A."/>
            <person name="Gujja S."/>
            <person name="Hansen M."/>
            <person name="Howarth C."/>
            <person name="Imamovic A."/>
            <person name="Larimer J."/>
            <person name="McCowen C."/>
            <person name="Montmayeur A."/>
            <person name="Murphy C."/>
            <person name="Neiman D."/>
            <person name="Pearson M."/>
            <person name="Priest M."/>
            <person name="Roberts A."/>
            <person name="Saif S."/>
            <person name="Shea T."/>
            <person name="Sisk P."/>
            <person name="Sykes S."/>
            <person name="Wortman J."/>
            <person name="Nusbaum C."/>
            <person name="Birren B."/>
        </authorList>
    </citation>
    <scope>NUCLEOTIDE SEQUENCE [LARGE SCALE GENOMIC DNA]</scope>
    <source>
        <strain evidence="3 4">2_1_59BFAA</strain>
    </source>
</reference>
<keyword evidence="4" id="KW-1185">Reference proteome</keyword>